<dbReference type="EMBL" id="KL197745">
    <property type="protein sequence ID" value="KDQ51802.1"/>
    <property type="molecule type" value="Genomic_DNA"/>
</dbReference>
<reference evidence="2" key="1">
    <citation type="journal article" date="2014" name="Proc. Natl. Acad. Sci. U.S.A.">
        <title>Extensive sampling of basidiomycete genomes demonstrates inadequacy of the white-rot/brown-rot paradigm for wood decay fungi.</title>
        <authorList>
            <person name="Riley R."/>
            <person name="Salamov A.A."/>
            <person name="Brown D.W."/>
            <person name="Nagy L.G."/>
            <person name="Floudas D."/>
            <person name="Held B.W."/>
            <person name="Levasseur A."/>
            <person name="Lombard V."/>
            <person name="Morin E."/>
            <person name="Otillar R."/>
            <person name="Lindquist E.A."/>
            <person name="Sun H."/>
            <person name="LaButti K.M."/>
            <person name="Schmutz J."/>
            <person name="Jabbour D."/>
            <person name="Luo H."/>
            <person name="Baker S.E."/>
            <person name="Pisabarro A.G."/>
            <person name="Walton J.D."/>
            <person name="Blanchette R.A."/>
            <person name="Henrissat B."/>
            <person name="Martin F."/>
            <person name="Cullen D."/>
            <person name="Hibbett D.S."/>
            <person name="Grigoriev I.V."/>
        </authorList>
    </citation>
    <scope>NUCLEOTIDE SEQUENCE [LARGE SCALE GENOMIC DNA]</scope>
    <source>
        <strain evidence="2">MUCL 33604</strain>
    </source>
</reference>
<proteinExistence type="predicted"/>
<gene>
    <name evidence="1" type="ORF">JAAARDRAFT_81333</name>
</gene>
<dbReference type="Proteomes" id="UP000027265">
    <property type="component" value="Unassembled WGS sequence"/>
</dbReference>
<dbReference type="InParanoid" id="A0A067PL97"/>
<protein>
    <submittedName>
        <fullName evidence="1">Uncharacterized protein</fullName>
    </submittedName>
</protein>
<dbReference type="AlphaFoldDB" id="A0A067PL97"/>
<keyword evidence="2" id="KW-1185">Reference proteome</keyword>
<accession>A0A067PL97</accession>
<dbReference type="HOGENOM" id="CLU_041448_0_0_1"/>
<sequence>MSSFKWSDIRMSMMTARQGYSKGTYDYRYPHFSILDLPSAREHRLPNRASVRSFIQWAKSEEARRDDISGLRIKEIHWMKQAGFPAHEYLILVVSEINDVPSPVTFLRIERDTDSWSTLWRPTSKSNCKDTVTLSNSRRSIWGDDALVSKVVSAGSDLDISKLVCLLEAITDSADAYNLWTLNCWWFAGCIWSNLVEAARLEPMFEVEKEMSQEMTAFCQDLNGEVDPIIWDARKFAKIQQFVHLSALKRTFGDSQSRGEVESISVLIQRTYQKPLRSIESLGSTPNLLPDQLVTSRGHSRYSQPEISEGRRAVKFVLDGPGNI</sequence>
<evidence type="ECO:0000313" key="1">
    <source>
        <dbReference type="EMBL" id="KDQ51802.1"/>
    </source>
</evidence>
<name>A0A067PL97_9AGAM</name>
<dbReference type="OrthoDB" id="10423284at2759"/>
<evidence type="ECO:0000313" key="2">
    <source>
        <dbReference type="Proteomes" id="UP000027265"/>
    </source>
</evidence>
<organism evidence="1 2">
    <name type="scientific">Jaapia argillacea MUCL 33604</name>
    <dbReference type="NCBI Taxonomy" id="933084"/>
    <lineage>
        <taxon>Eukaryota</taxon>
        <taxon>Fungi</taxon>
        <taxon>Dikarya</taxon>
        <taxon>Basidiomycota</taxon>
        <taxon>Agaricomycotina</taxon>
        <taxon>Agaricomycetes</taxon>
        <taxon>Agaricomycetidae</taxon>
        <taxon>Jaapiales</taxon>
        <taxon>Jaapiaceae</taxon>
        <taxon>Jaapia</taxon>
    </lineage>
</organism>